<evidence type="ECO:0000259" key="3">
    <source>
        <dbReference type="Pfam" id="PF00534"/>
    </source>
</evidence>
<organism evidence="5 6">
    <name type="scientific">Armatimonas rosea</name>
    <dbReference type="NCBI Taxonomy" id="685828"/>
    <lineage>
        <taxon>Bacteria</taxon>
        <taxon>Bacillati</taxon>
        <taxon>Armatimonadota</taxon>
        <taxon>Armatimonadia</taxon>
        <taxon>Armatimonadales</taxon>
        <taxon>Armatimonadaceae</taxon>
        <taxon>Armatimonas</taxon>
    </lineage>
</organism>
<evidence type="ECO:0000313" key="6">
    <source>
        <dbReference type="Proteomes" id="UP000520814"/>
    </source>
</evidence>
<dbReference type="Proteomes" id="UP000520814">
    <property type="component" value="Unassembled WGS sequence"/>
</dbReference>
<dbReference type="EMBL" id="JACHGW010000001">
    <property type="protein sequence ID" value="MBB6049277.1"/>
    <property type="molecule type" value="Genomic_DNA"/>
</dbReference>
<reference evidence="5 6" key="1">
    <citation type="submission" date="2020-08" db="EMBL/GenBank/DDBJ databases">
        <title>Genomic Encyclopedia of Type Strains, Phase IV (KMG-IV): sequencing the most valuable type-strain genomes for metagenomic binning, comparative biology and taxonomic classification.</title>
        <authorList>
            <person name="Goeker M."/>
        </authorList>
    </citation>
    <scope>NUCLEOTIDE SEQUENCE [LARGE SCALE GENOMIC DNA]</scope>
    <source>
        <strain evidence="5 6">DSM 23562</strain>
    </source>
</reference>
<keyword evidence="1" id="KW-0328">Glycosyltransferase</keyword>
<sequence>MKAIGIFMEKKYIIGFHDESKGLGGTTRYLLELVDGLNRDKYYPVFFSTKSFPWHQLLKDSDVELITPDTIMDSLGEVTKINHSATITRKRLSWVKIPHLVAWTLGMFKEKYVLEELFNRKTVDLLHTNHAGAEIAPIAMRRVGVPRIVATWHVDSTYDLDGNFQGKHYRYLERQCMNSIDHVISVSEATKNDWVNRCGLNEEYEKRISVVYNGVDVDAFTQEREKSKIRLAFGLPGNDKFILGSLGRLDKAKGFMYLIEALPKIRLHIPNILVVIAGSGPLKEELIEQAQRLGVADCLIFLGFVRDTHAFLEMLDVYVQPSLCEAHPFGTLEAGAMGLPIVASAVGGIPETIVDGETGFLVPAKNVASLAEKICILGQNSSLCQSMGEKGRKRIQEKFTSQKMVNETVEIYERLLMEKPYR</sequence>
<dbReference type="RefSeq" id="WP_184192888.1">
    <property type="nucleotide sequence ID" value="NZ_JACHGW010000001.1"/>
</dbReference>
<dbReference type="PANTHER" id="PTHR12526:SF629">
    <property type="entry name" value="TEICHURONIC ACID BIOSYNTHESIS GLYCOSYLTRANSFERASE TUAH-RELATED"/>
    <property type="match status" value="1"/>
</dbReference>
<evidence type="ECO:0000259" key="4">
    <source>
        <dbReference type="Pfam" id="PF13439"/>
    </source>
</evidence>
<dbReference type="SUPFAM" id="SSF53756">
    <property type="entry name" value="UDP-Glycosyltransferase/glycogen phosphorylase"/>
    <property type="match status" value="1"/>
</dbReference>
<dbReference type="Pfam" id="PF13439">
    <property type="entry name" value="Glyco_transf_4"/>
    <property type="match status" value="1"/>
</dbReference>
<name>A0A7W9W668_ARMRO</name>
<evidence type="ECO:0000313" key="5">
    <source>
        <dbReference type="EMBL" id="MBB6049277.1"/>
    </source>
</evidence>
<evidence type="ECO:0000256" key="2">
    <source>
        <dbReference type="ARBA" id="ARBA00022679"/>
    </source>
</evidence>
<feature type="domain" description="Glycosyl transferase family 1" evidence="3">
    <location>
        <begin position="238"/>
        <end position="394"/>
    </location>
</feature>
<dbReference type="InterPro" id="IPR028098">
    <property type="entry name" value="Glyco_trans_4-like_N"/>
</dbReference>
<dbReference type="PANTHER" id="PTHR12526">
    <property type="entry name" value="GLYCOSYLTRANSFERASE"/>
    <property type="match status" value="1"/>
</dbReference>
<dbReference type="Pfam" id="PF00534">
    <property type="entry name" value="Glycos_transf_1"/>
    <property type="match status" value="1"/>
</dbReference>
<proteinExistence type="predicted"/>
<dbReference type="InterPro" id="IPR001296">
    <property type="entry name" value="Glyco_trans_1"/>
</dbReference>
<dbReference type="CDD" id="cd03801">
    <property type="entry name" value="GT4_PimA-like"/>
    <property type="match status" value="1"/>
</dbReference>
<dbReference type="AlphaFoldDB" id="A0A7W9W668"/>
<evidence type="ECO:0000256" key="1">
    <source>
        <dbReference type="ARBA" id="ARBA00022676"/>
    </source>
</evidence>
<dbReference type="GO" id="GO:0016757">
    <property type="term" value="F:glycosyltransferase activity"/>
    <property type="evidence" value="ECO:0007669"/>
    <property type="project" value="UniProtKB-KW"/>
</dbReference>
<accession>A0A7W9W668</accession>
<feature type="domain" description="Glycosyltransferase subfamily 4-like N-terminal" evidence="4">
    <location>
        <begin position="24"/>
        <end position="218"/>
    </location>
</feature>
<dbReference type="Gene3D" id="3.40.50.2000">
    <property type="entry name" value="Glycogen Phosphorylase B"/>
    <property type="match status" value="2"/>
</dbReference>
<comment type="caution">
    <text evidence="5">The sequence shown here is derived from an EMBL/GenBank/DDBJ whole genome shotgun (WGS) entry which is preliminary data.</text>
</comment>
<keyword evidence="2 5" id="KW-0808">Transferase</keyword>
<gene>
    <name evidence="5" type="ORF">HNQ39_001039</name>
</gene>
<protein>
    <submittedName>
        <fullName evidence="5">Glycosyltransferase involved in cell wall biosynthesis</fullName>
    </submittedName>
</protein>
<keyword evidence="6" id="KW-1185">Reference proteome</keyword>